<gene>
    <name evidence="1" type="ORF">OP8BY_1026</name>
</gene>
<proteinExistence type="predicted"/>
<dbReference type="GO" id="GO:0019546">
    <property type="term" value="P:L-arginine deiminase pathway"/>
    <property type="evidence" value="ECO:0007669"/>
    <property type="project" value="TreeGrafter"/>
</dbReference>
<dbReference type="Pfam" id="PF19420">
    <property type="entry name" value="DDAH_eukar"/>
    <property type="match status" value="1"/>
</dbReference>
<dbReference type="GO" id="GO:0016990">
    <property type="term" value="F:arginine deiminase activity"/>
    <property type="evidence" value="ECO:0007669"/>
    <property type="project" value="TreeGrafter"/>
</dbReference>
<dbReference type="SUPFAM" id="SSF55909">
    <property type="entry name" value="Pentein"/>
    <property type="match status" value="1"/>
</dbReference>
<evidence type="ECO:0000313" key="2">
    <source>
        <dbReference type="Proteomes" id="UP000257323"/>
    </source>
</evidence>
<sequence>MVGRLTRVVVKRPAEAFISAEKIEREWRQLGFTAAPDLERASQEFSRLEEILRQEGVEILYLPADERTTLDSIYTHDPVLITDAGAIILQMGKRDRAGEPAAFEDALKSWSVPVLGRLRGKATAEGGDLLWLDEKTLIAGRGFRTNQEGIEQLQAILRPLGVQVMAYDLPYWNGPGEVLHLMSFISLLDTDLAVVYKRLLPVAFYWLLLESGFQLVEIPEEEFPTQGCNVLAISPRRVVILEGNPITAERLLKAGCFVHELPGQEIAFKGSGGPTCLTRPLIRL</sequence>
<reference evidence="1 2" key="1">
    <citation type="submission" date="2018-08" db="EMBL/GenBank/DDBJ databases">
        <title>Genome analysis of the thermophilic bacterium of the candidate phylum Aminicenantes from deep subsurface aquifer revealed its physiology and ecological role.</title>
        <authorList>
            <person name="Kadnikov V.V."/>
            <person name="Mardanov A.V."/>
            <person name="Beletsky A.V."/>
            <person name="Karnachuk O.V."/>
            <person name="Ravin N.V."/>
        </authorList>
    </citation>
    <scope>NUCLEOTIDE SEQUENCE [LARGE SCALE GENOMIC DNA]</scope>
    <source>
        <strain evidence="1">BY38</strain>
    </source>
</reference>
<dbReference type="PANTHER" id="PTHR47271:SF2">
    <property type="entry name" value="ARGININE DEIMINASE"/>
    <property type="match status" value="1"/>
</dbReference>
<protein>
    <submittedName>
        <fullName evidence="1">NG,NG-dimethylarginine dimethylaminohydrolase 1</fullName>
    </submittedName>
</protein>
<comment type="caution">
    <text evidence="1">The sequence shown here is derived from an EMBL/GenBank/DDBJ whole genome shotgun (WGS) entry which is preliminary data.</text>
</comment>
<dbReference type="EMBL" id="QUAH01000001">
    <property type="protein sequence ID" value="RFT17084.1"/>
    <property type="molecule type" value="Genomic_DNA"/>
</dbReference>
<name>A0A3E2BQU5_9BACT</name>
<accession>A0A3E2BQU5</accession>
<dbReference type="Gene3D" id="3.75.10.10">
    <property type="entry name" value="L-arginine/glycine Amidinotransferase, Chain A"/>
    <property type="match status" value="1"/>
</dbReference>
<organism evidence="1 2">
    <name type="scientific">Candidatus Saccharicenans subterraneus</name>
    <dbReference type="NCBI Taxonomy" id="2508984"/>
    <lineage>
        <taxon>Bacteria</taxon>
        <taxon>Candidatus Aminicenantota</taxon>
        <taxon>Candidatus Aminicenantia</taxon>
        <taxon>Candidatus Aminicenantales</taxon>
        <taxon>Candidatus Saccharicenantaceae</taxon>
        <taxon>Candidatus Saccharicenans</taxon>
    </lineage>
</organism>
<keyword evidence="1" id="KW-0378">Hydrolase</keyword>
<dbReference type="AlphaFoldDB" id="A0A3E2BQU5"/>
<dbReference type="Proteomes" id="UP000257323">
    <property type="component" value="Unassembled WGS sequence"/>
</dbReference>
<evidence type="ECO:0000313" key="1">
    <source>
        <dbReference type="EMBL" id="RFT17084.1"/>
    </source>
</evidence>
<dbReference type="PANTHER" id="PTHR47271">
    <property type="entry name" value="ARGININE DEIMINASE"/>
    <property type="match status" value="1"/>
</dbReference>